<dbReference type="EMBL" id="CP159872">
    <property type="protein sequence ID" value="XCM78163.1"/>
    <property type="molecule type" value="Genomic_DNA"/>
</dbReference>
<sequence>MTTLRRGAAVGALVLALAVPSAASATAAPLSGSATAEVVREAAGVRLALPAPTGRYAVGRDTLHLVDGSRPDPWVPSAGARELMLSLFYPARPGTGRPAPYMSTEEARLLLADRVEGGEALAGTVAATRTAARQDARPAAGRYPLVVLSPGFTVPRQTLTHLAEELASRGYVVAAVDHAYETVGTAFPGGRMLTCAACPQVEAGGYRAVSDGRAADVSFVLDRLTGRHPAWRYARLIDPSRIGMAGHSIGGAATAAAMAADRRVGAGVNLDGSFATPVPGGGLGGRPFLMLGAPRAVPGGDPSWDAAWQRLDGWKRWLTVDGSGHFTATDLPVLGGRLGMIDPAEPLSGPRSAEITRAYVGAFFDLHLGGLPQPILDAPTPADPEVRFHRP</sequence>
<evidence type="ECO:0000256" key="3">
    <source>
        <dbReference type="ARBA" id="ARBA00023098"/>
    </source>
</evidence>
<evidence type="ECO:0000256" key="1">
    <source>
        <dbReference type="ARBA" id="ARBA00022801"/>
    </source>
</evidence>
<evidence type="ECO:0000256" key="4">
    <source>
        <dbReference type="SAM" id="SignalP"/>
    </source>
</evidence>
<evidence type="ECO:0000256" key="2">
    <source>
        <dbReference type="ARBA" id="ARBA00022963"/>
    </source>
</evidence>
<dbReference type="Gene3D" id="3.40.50.1820">
    <property type="entry name" value="alpha/beta hydrolase"/>
    <property type="match status" value="1"/>
</dbReference>
<dbReference type="GO" id="GO:0016042">
    <property type="term" value="P:lipid catabolic process"/>
    <property type="evidence" value="ECO:0007669"/>
    <property type="project" value="UniProtKB-KW"/>
</dbReference>
<dbReference type="RefSeq" id="WP_354637906.1">
    <property type="nucleotide sequence ID" value="NZ_CP159872.1"/>
</dbReference>
<name>A0AAU8JQS4_9ACTN</name>
<keyword evidence="2" id="KW-0442">Lipid degradation</keyword>
<evidence type="ECO:0000313" key="5">
    <source>
        <dbReference type="EMBL" id="XCM78163.1"/>
    </source>
</evidence>
<dbReference type="PANTHER" id="PTHR10272:SF0">
    <property type="entry name" value="PLATELET-ACTIVATING FACTOR ACETYLHYDROLASE"/>
    <property type="match status" value="1"/>
</dbReference>
<accession>A0AAU8JQS4</accession>
<keyword evidence="1 5" id="KW-0378">Hydrolase</keyword>
<organism evidence="5">
    <name type="scientific">Kitasatospora camelliae</name>
    <dbReference type="NCBI Taxonomy" id="3156397"/>
    <lineage>
        <taxon>Bacteria</taxon>
        <taxon>Bacillati</taxon>
        <taxon>Actinomycetota</taxon>
        <taxon>Actinomycetes</taxon>
        <taxon>Kitasatosporales</taxon>
        <taxon>Streptomycetaceae</taxon>
        <taxon>Kitasatospora</taxon>
    </lineage>
</organism>
<keyword evidence="4" id="KW-0732">Signal</keyword>
<protein>
    <submittedName>
        <fullName evidence="5">Alpha/beta hydrolase</fullName>
    </submittedName>
</protein>
<feature type="signal peptide" evidence="4">
    <location>
        <begin position="1"/>
        <end position="27"/>
    </location>
</feature>
<dbReference type="GO" id="GO:0003847">
    <property type="term" value="F:1-alkyl-2-acetylglycerophosphocholine esterase activity"/>
    <property type="evidence" value="ECO:0007669"/>
    <property type="project" value="TreeGrafter"/>
</dbReference>
<reference evidence="5" key="1">
    <citation type="submission" date="2024-06" db="EMBL/GenBank/DDBJ databases">
        <title>The genome sequences of Kitasatospora sp. strain HUAS MG31.</title>
        <authorList>
            <person name="Mo P."/>
        </authorList>
    </citation>
    <scope>NUCLEOTIDE SEQUENCE</scope>
    <source>
        <strain evidence="5">HUAS MG31</strain>
    </source>
</reference>
<dbReference type="InterPro" id="IPR029058">
    <property type="entry name" value="AB_hydrolase_fold"/>
</dbReference>
<proteinExistence type="predicted"/>
<feature type="chain" id="PRO_5043717336" evidence="4">
    <location>
        <begin position="28"/>
        <end position="391"/>
    </location>
</feature>
<dbReference type="Pfam" id="PF03403">
    <property type="entry name" value="PAF-AH_p_II"/>
    <property type="match status" value="1"/>
</dbReference>
<keyword evidence="3" id="KW-0443">Lipid metabolism</keyword>
<dbReference type="SUPFAM" id="SSF53474">
    <property type="entry name" value="alpha/beta-Hydrolases"/>
    <property type="match status" value="1"/>
</dbReference>
<gene>
    <name evidence="5" type="ORF">ABWK59_04040</name>
</gene>
<dbReference type="PANTHER" id="PTHR10272">
    <property type="entry name" value="PLATELET-ACTIVATING FACTOR ACETYLHYDROLASE"/>
    <property type="match status" value="1"/>
</dbReference>
<dbReference type="KEGG" id="kcm:ABWK59_04040"/>
<dbReference type="AlphaFoldDB" id="A0AAU8JQS4"/>